<protein>
    <submittedName>
        <fullName evidence="4">Alpha/beta fold hydrolase</fullName>
    </submittedName>
</protein>
<comment type="similarity">
    <text evidence="1">Belongs to the thioesterase family.</text>
</comment>
<keyword evidence="5" id="KW-1185">Reference proteome</keyword>
<sequence>MMTLKKASNHLRIRLFCFPYAGGSPELFRAWADGFDDDVELVAVWLPGRGRRLREAPYSSWNAVVEDTFAAIAPYLSEPHAFYGHSFGGRLAYELAHLTTKVPGAQTRGLFVSGCRSPDTPQIRPYMHEMSESGFLNAVREMGGTPSEILDNKIMKRLFLPVMHAEIRLAELWDDRHGRGVDVPITAMYGREDPIDDRASMSGWQNFSSRACELLEMPGGHFFLETHRQHLLEVIHARLGATNREADVRRRGPVGASPDQSDDRTLPRP</sequence>
<organism evidence="4 5">
    <name type="scientific">Pendulispora brunnea</name>
    <dbReference type="NCBI Taxonomy" id="2905690"/>
    <lineage>
        <taxon>Bacteria</taxon>
        <taxon>Pseudomonadati</taxon>
        <taxon>Myxococcota</taxon>
        <taxon>Myxococcia</taxon>
        <taxon>Myxococcales</taxon>
        <taxon>Sorangiineae</taxon>
        <taxon>Pendulisporaceae</taxon>
        <taxon>Pendulispora</taxon>
    </lineage>
</organism>
<evidence type="ECO:0000256" key="2">
    <source>
        <dbReference type="SAM" id="MobiDB-lite"/>
    </source>
</evidence>
<evidence type="ECO:0000313" key="4">
    <source>
        <dbReference type="EMBL" id="WXA89932.1"/>
    </source>
</evidence>
<dbReference type="InterPro" id="IPR012223">
    <property type="entry name" value="TEII"/>
</dbReference>
<dbReference type="InterPro" id="IPR001031">
    <property type="entry name" value="Thioesterase"/>
</dbReference>
<proteinExistence type="inferred from homology"/>
<gene>
    <name evidence="4" type="ORF">LZC95_25935</name>
</gene>
<dbReference type="Pfam" id="PF00975">
    <property type="entry name" value="Thioesterase"/>
    <property type="match status" value="1"/>
</dbReference>
<dbReference type="PANTHER" id="PTHR11487">
    <property type="entry name" value="THIOESTERASE"/>
    <property type="match status" value="1"/>
</dbReference>
<dbReference type="SUPFAM" id="SSF53474">
    <property type="entry name" value="alpha/beta-Hydrolases"/>
    <property type="match status" value="1"/>
</dbReference>
<dbReference type="Gene3D" id="3.40.50.1820">
    <property type="entry name" value="alpha/beta hydrolase"/>
    <property type="match status" value="1"/>
</dbReference>
<dbReference type="EMBL" id="CP089982">
    <property type="protein sequence ID" value="WXA89932.1"/>
    <property type="molecule type" value="Genomic_DNA"/>
</dbReference>
<evidence type="ECO:0000313" key="5">
    <source>
        <dbReference type="Proteomes" id="UP001379533"/>
    </source>
</evidence>
<dbReference type="Proteomes" id="UP001379533">
    <property type="component" value="Chromosome"/>
</dbReference>
<accession>A0ABZ2JYA0</accession>
<name>A0ABZ2JYA0_9BACT</name>
<reference evidence="4 5" key="1">
    <citation type="submission" date="2021-12" db="EMBL/GenBank/DDBJ databases">
        <title>Discovery of the Pendulisporaceae a myxobacterial family with distinct sporulation behavior and unique specialized metabolism.</title>
        <authorList>
            <person name="Garcia R."/>
            <person name="Popoff A."/>
            <person name="Bader C.D."/>
            <person name="Loehr J."/>
            <person name="Walesch S."/>
            <person name="Walt C."/>
            <person name="Boldt J."/>
            <person name="Bunk B."/>
            <person name="Haeckl F.J.F.P.J."/>
            <person name="Gunesch A.P."/>
            <person name="Birkelbach J."/>
            <person name="Nuebel U."/>
            <person name="Pietschmann T."/>
            <person name="Bach T."/>
            <person name="Mueller R."/>
        </authorList>
    </citation>
    <scope>NUCLEOTIDE SEQUENCE [LARGE SCALE GENOMIC DNA]</scope>
    <source>
        <strain evidence="4 5">MSr12523</strain>
    </source>
</reference>
<evidence type="ECO:0000259" key="3">
    <source>
        <dbReference type="Pfam" id="PF00975"/>
    </source>
</evidence>
<dbReference type="InterPro" id="IPR029058">
    <property type="entry name" value="AB_hydrolase_fold"/>
</dbReference>
<dbReference type="GO" id="GO:0016787">
    <property type="term" value="F:hydrolase activity"/>
    <property type="evidence" value="ECO:0007669"/>
    <property type="project" value="UniProtKB-KW"/>
</dbReference>
<dbReference type="RefSeq" id="WP_394840545.1">
    <property type="nucleotide sequence ID" value="NZ_CP089982.1"/>
</dbReference>
<feature type="region of interest" description="Disordered" evidence="2">
    <location>
        <begin position="246"/>
        <end position="269"/>
    </location>
</feature>
<dbReference type="PANTHER" id="PTHR11487:SF0">
    <property type="entry name" value="S-ACYL FATTY ACID SYNTHASE THIOESTERASE, MEDIUM CHAIN"/>
    <property type="match status" value="1"/>
</dbReference>
<feature type="domain" description="Thioesterase" evidence="3">
    <location>
        <begin position="14"/>
        <end position="238"/>
    </location>
</feature>
<keyword evidence="4" id="KW-0378">Hydrolase</keyword>
<evidence type="ECO:0000256" key="1">
    <source>
        <dbReference type="ARBA" id="ARBA00007169"/>
    </source>
</evidence>